<keyword evidence="2" id="KW-1185">Reference proteome</keyword>
<organism evidence="1 2">
    <name type="scientific">Eretmocerus hayati</name>
    <dbReference type="NCBI Taxonomy" id="131215"/>
    <lineage>
        <taxon>Eukaryota</taxon>
        <taxon>Metazoa</taxon>
        <taxon>Ecdysozoa</taxon>
        <taxon>Arthropoda</taxon>
        <taxon>Hexapoda</taxon>
        <taxon>Insecta</taxon>
        <taxon>Pterygota</taxon>
        <taxon>Neoptera</taxon>
        <taxon>Endopterygota</taxon>
        <taxon>Hymenoptera</taxon>
        <taxon>Apocrita</taxon>
        <taxon>Proctotrupomorpha</taxon>
        <taxon>Chalcidoidea</taxon>
        <taxon>Aphelinidae</taxon>
        <taxon>Aphelininae</taxon>
        <taxon>Eretmocerus</taxon>
    </lineage>
</organism>
<comment type="caution">
    <text evidence="1">The sequence shown here is derived from an EMBL/GenBank/DDBJ whole genome shotgun (WGS) entry which is preliminary data.</text>
</comment>
<dbReference type="EMBL" id="CM056741">
    <property type="protein sequence ID" value="KAJ8686836.1"/>
    <property type="molecule type" value="Genomic_DNA"/>
</dbReference>
<evidence type="ECO:0000313" key="1">
    <source>
        <dbReference type="EMBL" id="KAJ8686836.1"/>
    </source>
</evidence>
<proteinExistence type="predicted"/>
<protein>
    <submittedName>
        <fullName evidence="1">Uncharacterized protein</fullName>
    </submittedName>
</protein>
<reference evidence="1" key="1">
    <citation type="submission" date="2023-04" db="EMBL/GenBank/DDBJ databases">
        <title>A chromosome-level genome assembly of the parasitoid wasp Eretmocerus hayati.</title>
        <authorList>
            <person name="Zhong Y."/>
            <person name="Liu S."/>
            <person name="Liu Y."/>
        </authorList>
    </citation>
    <scope>NUCLEOTIDE SEQUENCE</scope>
    <source>
        <strain evidence="1">ZJU_SS_LIU_2023</strain>
    </source>
</reference>
<sequence length="112" mass="13035">MTTKVTVTSKAEYDLVDPLADTTNSSTDRMIADMELGSSIQIYLESKHRCNLCSYRSRFKTNLDRHKRNVHSDSDPRFKCDSCDFRTKYKSCLDRHFKSFHEKKLSISEAQS</sequence>
<accession>A0ACC2PV66</accession>
<evidence type="ECO:0000313" key="2">
    <source>
        <dbReference type="Proteomes" id="UP001239111"/>
    </source>
</evidence>
<name>A0ACC2PV66_9HYME</name>
<gene>
    <name evidence="1" type="ORF">QAD02_022630</name>
</gene>
<dbReference type="Proteomes" id="UP001239111">
    <property type="component" value="Chromosome 1"/>
</dbReference>